<dbReference type="GO" id="GO:0016787">
    <property type="term" value="F:hydrolase activity"/>
    <property type="evidence" value="ECO:0007669"/>
    <property type="project" value="UniProtKB-KW"/>
</dbReference>
<name>A0AAN9VZJ4_9ORTH</name>
<evidence type="ECO:0000313" key="11">
    <source>
        <dbReference type="EMBL" id="KAK7871601.1"/>
    </source>
</evidence>
<dbReference type="InterPro" id="IPR006693">
    <property type="entry name" value="AB_hydrolase_lipase"/>
</dbReference>
<comment type="similarity">
    <text evidence="1">Belongs to the AB hydrolase superfamily. Lipase family.</text>
</comment>
<dbReference type="InterPro" id="IPR022742">
    <property type="entry name" value="Hydrolase_4"/>
</dbReference>
<feature type="domain" description="Serine aminopeptidase S33" evidence="10">
    <location>
        <begin position="129"/>
        <end position="258"/>
    </location>
</feature>
<dbReference type="SUPFAM" id="SSF53474">
    <property type="entry name" value="alpha/beta-Hydrolases"/>
    <property type="match status" value="2"/>
</dbReference>
<dbReference type="Gene3D" id="3.40.50.1820">
    <property type="entry name" value="alpha/beta hydrolase"/>
    <property type="match status" value="2"/>
</dbReference>
<sequence>MKTQKLTGVLLVCWISRWATVRAATSRRYSQPSQTSTPTSFVERDSRLTTPQLIAAYGYPVETHRVRTQDGYLLTLHRIPPRPSASARARARSPGRRAQRAPGQGRAVLLQHGVFCSSADWVVMGPGKALAYLLSDAGYDVWLGNARGNRYSKGHEKALPKQRYWSFSFHEMGVYDLPAVIDFILQKTGHRQLHYVGHSMGTTMFYVMASERPEYNAKVRLMVGLAPVAFLSHMKTGFLRFLASIGDQLGWFLMRAGFDEFQPSDQMRELARSALCTENALSSELCVLLYVLGGFDSTQLNRTMLPVIAAHTPAGTSTKVLHHYAQVAKSGRFQQMDLGAKENSARYGRALPPQYSLGRVTAPVALYTGDNDNLCGPEPELITKYGYPVEQHEVTTEDGYILTVFRIPYGKTSTTKTANRKPVYVQHGLLSSSDDWILARPERALGYILADAGYDVWLTNARGNKWSRRHVSLNPEKSAFWDFSWHEMGVYDLPAVIDHILAVTGQEQLHYIGHSMGTTMFYVMGAMRPEYNAKILSAHTLAPVAYMGNTQTPLLKEIASGADGLGVLLKLLGVNEFLPHADVYGVMGDRLCSDNAPTQSVCSNALFLICGFDSEELNTTMLPLIMSHDPSGSSVKNLLHYAQNIKSGKFQLYDYGPVKNLAKYGSLKAPSYDLSKLTAPVALHYADNDIMAVPEDVQKLQRELPNLIGKFRVSFSKFNHLDFLFAIHAKEYVYDLVIRLMDRY</sequence>
<proteinExistence type="inferred from homology"/>
<evidence type="ECO:0000256" key="7">
    <source>
        <dbReference type="SAM" id="MobiDB-lite"/>
    </source>
</evidence>
<evidence type="ECO:0000313" key="12">
    <source>
        <dbReference type="Proteomes" id="UP001378592"/>
    </source>
</evidence>
<protein>
    <recommendedName>
        <fullName evidence="13">Lipase 3</fullName>
    </recommendedName>
</protein>
<feature type="domain" description="Partial AB-hydrolase lipase" evidence="9">
    <location>
        <begin position="380"/>
        <end position="438"/>
    </location>
</feature>
<dbReference type="FunFam" id="3.40.50.1820:FF:000021">
    <property type="entry name" value="Lipase"/>
    <property type="match status" value="2"/>
</dbReference>
<evidence type="ECO:0000256" key="1">
    <source>
        <dbReference type="ARBA" id="ARBA00010701"/>
    </source>
</evidence>
<evidence type="ECO:0000259" key="9">
    <source>
        <dbReference type="Pfam" id="PF04083"/>
    </source>
</evidence>
<evidence type="ECO:0000256" key="2">
    <source>
        <dbReference type="ARBA" id="ARBA00022729"/>
    </source>
</evidence>
<evidence type="ECO:0000259" key="10">
    <source>
        <dbReference type="Pfam" id="PF12146"/>
    </source>
</evidence>
<evidence type="ECO:0000256" key="5">
    <source>
        <dbReference type="ARBA" id="ARBA00023098"/>
    </source>
</evidence>
<keyword evidence="12" id="KW-1185">Reference proteome</keyword>
<dbReference type="EMBL" id="JAZDUA010000036">
    <property type="protein sequence ID" value="KAK7871601.1"/>
    <property type="molecule type" value="Genomic_DNA"/>
</dbReference>
<keyword evidence="6" id="KW-0325">Glycoprotein</keyword>
<dbReference type="InterPro" id="IPR029058">
    <property type="entry name" value="AB_hydrolase_fold"/>
</dbReference>
<evidence type="ECO:0000256" key="6">
    <source>
        <dbReference type="ARBA" id="ARBA00023180"/>
    </source>
</evidence>
<keyword evidence="3" id="KW-0378">Hydrolase</keyword>
<feature type="signal peptide" evidence="8">
    <location>
        <begin position="1"/>
        <end position="23"/>
    </location>
</feature>
<dbReference type="PANTHER" id="PTHR11005">
    <property type="entry name" value="LYSOSOMAL ACID LIPASE-RELATED"/>
    <property type="match status" value="1"/>
</dbReference>
<feature type="chain" id="PRO_5042863135" description="Lipase 3" evidence="8">
    <location>
        <begin position="24"/>
        <end position="744"/>
    </location>
</feature>
<organism evidence="11 12">
    <name type="scientific">Gryllus longicercus</name>
    <dbReference type="NCBI Taxonomy" id="2509291"/>
    <lineage>
        <taxon>Eukaryota</taxon>
        <taxon>Metazoa</taxon>
        <taxon>Ecdysozoa</taxon>
        <taxon>Arthropoda</taxon>
        <taxon>Hexapoda</taxon>
        <taxon>Insecta</taxon>
        <taxon>Pterygota</taxon>
        <taxon>Neoptera</taxon>
        <taxon>Polyneoptera</taxon>
        <taxon>Orthoptera</taxon>
        <taxon>Ensifera</taxon>
        <taxon>Gryllidea</taxon>
        <taxon>Grylloidea</taxon>
        <taxon>Gryllidae</taxon>
        <taxon>Gryllinae</taxon>
        <taxon>Gryllus</taxon>
    </lineage>
</organism>
<evidence type="ECO:0000256" key="3">
    <source>
        <dbReference type="ARBA" id="ARBA00022801"/>
    </source>
</evidence>
<dbReference type="Pfam" id="PF04083">
    <property type="entry name" value="Abhydro_lipase"/>
    <property type="match status" value="2"/>
</dbReference>
<reference evidence="11 12" key="1">
    <citation type="submission" date="2024-03" db="EMBL/GenBank/DDBJ databases">
        <title>The genome assembly and annotation of the cricket Gryllus longicercus Weissman &amp; Gray.</title>
        <authorList>
            <person name="Szrajer S."/>
            <person name="Gray D."/>
            <person name="Ylla G."/>
        </authorList>
    </citation>
    <scope>NUCLEOTIDE SEQUENCE [LARGE SCALE GENOMIC DNA]</scope>
    <source>
        <strain evidence="11">DAG 2021-001</strain>
        <tissue evidence="11">Whole body minus gut</tissue>
    </source>
</reference>
<feature type="domain" description="Partial AB-hydrolase lipase" evidence="9">
    <location>
        <begin position="51"/>
        <end position="124"/>
    </location>
</feature>
<dbReference type="Proteomes" id="UP001378592">
    <property type="component" value="Unassembled WGS sequence"/>
</dbReference>
<feature type="region of interest" description="Disordered" evidence="7">
    <location>
        <begin position="82"/>
        <end position="103"/>
    </location>
</feature>
<keyword evidence="5" id="KW-0443">Lipid metabolism</keyword>
<dbReference type="AlphaFoldDB" id="A0AAN9VZJ4"/>
<comment type="caution">
    <text evidence="11">The sequence shown here is derived from an EMBL/GenBank/DDBJ whole genome shotgun (WGS) entry which is preliminary data.</text>
</comment>
<evidence type="ECO:0000256" key="8">
    <source>
        <dbReference type="SAM" id="SignalP"/>
    </source>
</evidence>
<keyword evidence="4" id="KW-0442">Lipid degradation</keyword>
<evidence type="ECO:0000256" key="4">
    <source>
        <dbReference type="ARBA" id="ARBA00022963"/>
    </source>
</evidence>
<evidence type="ECO:0008006" key="13">
    <source>
        <dbReference type="Google" id="ProtNLM"/>
    </source>
</evidence>
<dbReference type="Pfam" id="PF12146">
    <property type="entry name" value="Hydrolase_4"/>
    <property type="match status" value="1"/>
</dbReference>
<dbReference type="GO" id="GO:0016042">
    <property type="term" value="P:lipid catabolic process"/>
    <property type="evidence" value="ECO:0007669"/>
    <property type="project" value="UniProtKB-KW"/>
</dbReference>
<accession>A0AAN9VZJ4</accession>
<keyword evidence="2 8" id="KW-0732">Signal</keyword>
<feature type="compositionally biased region" description="Basic residues" evidence="7">
    <location>
        <begin position="89"/>
        <end position="99"/>
    </location>
</feature>
<gene>
    <name evidence="11" type="ORF">R5R35_001793</name>
</gene>